<reference evidence="7" key="1">
    <citation type="journal article" date="2020" name="mSystems">
        <title>Genome- and Community-Level Interaction Insights into Carbon Utilization and Element Cycling Functions of Hydrothermarchaeota in Hydrothermal Sediment.</title>
        <authorList>
            <person name="Zhou Z."/>
            <person name="Liu Y."/>
            <person name="Xu W."/>
            <person name="Pan J."/>
            <person name="Luo Z.H."/>
            <person name="Li M."/>
        </authorList>
    </citation>
    <scope>NUCLEOTIDE SEQUENCE [LARGE SCALE GENOMIC DNA]</scope>
    <source>
        <strain evidence="7">HyVt-80</strain>
    </source>
</reference>
<name>A0A7C5DW80_9BACT</name>
<evidence type="ECO:0000256" key="5">
    <source>
        <dbReference type="ARBA" id="ARBA00023136"/>
    </source>
</evidence>
<keyword evidence="4 6" id="KW-1133">Transmembrane helix</keyword>
<dbReference type="EMBL" id="DRTH01000011">
    <property type="protein sequence ID" value="HHF08196.1"/>
    <property type="molecule type" value="Genomic_DNA"/>
</dbReference>
<keyword evidence="3 6" id="KW-0812">Transmembrane</keyword>
<evidence type="ECO:0000256" key="3">
    <source>
        <dbReference type="ARBA" id="ARBA00022692"/>
    </source>
</evidence>
<dbReference type="GO" id="GO:0036376">
    <property type="term" value="P:sodium ion export across plasma membrane"/>
    <property type="evidence" value="ECO:0007669"/>
    <property type="project" value="InterPro"/>
</dbReference>
<accession>A0A7C5DW80</accession>
<evidence type="ECO:0000256" key="4">
    <source>
        <dbReference type="ARBA" id="ARBA00022989"/>
    </source>
</evidence>
<keyword evidence="5 6" id="KW-0472">Membrane</keyword>
<dbReference type="Proteomes" id="UP000886129">
    <property type="component" value="Unassembled WGS sequence"/>
</dbReference>
<dbReference type="GO" id="GO:0005886">
    <property type="term" value="C:plasma membrane"/>
    <property type="evidence" value="ECO:0007669"/>
    <property type="project" value="UniProtKB-SubCell"/>
</dbReference>
<comment type="caution">
    <text evidence="7">The sequence shown here is derived from an EMBL/GenBank/DDBJ whole genome shotgun (WGS) entry which is preliminary data.</text>
</comment>
<comment type="subcellular location">
    <subcellularLocation>
        <location evidence="1">Cell membrane</location>
    </subcellularLocation>
</comment>
<feature type="transmembrane region" description="Helical" evidence="6">
    <location>
        <begin position="6"/>
        <end position="31"/>
    </location>
</feature>
<evidence type="ECO:0000313" key="7">
    <source>
        <dbReference type="EMBL" id="HHF08196.1"/>
    </source>
</evidence>
<dbReference type="AlphaFoldDB" id="A0A7C5DW80"/>
<proteinExistence type="predicted"/>
<evidence type="ECO:0008006" key="8">
    <source>
        <dbReference type="Google" id="ProtNLM"/>
    </source>
</evidence>
<sequence length="116" mass="13136">MSSVLSITLTGLLVVFSVLGILYIVFSLFGVTLSSEKRKKTAEDFAKVVIKEKKTQEQNIEVEESETVAVISAVLYEMIGNRSFRIRKISPVIGRKSGWKARIPQVYWKPRRNKAC</sequence>
<dbReference type="InterPro" id="IPR005899">
    <property type="entry name" value="Na_pump_deCOase"/>
</dbReference>
<keyword evidence="2" id="KW-1003">Cell membrane</keyword>
<dbReference type="Pfam" id="PF04277">
    <property type="entry name" value="OAD_gamma"/>
    <property type="match status" value="1"/>
</dbReference>
<dbReference type="GO" id="GO:0015081">
    <property type="term" value="F:sodium ion transmembrane transporter activity"/>
    <property type="evidence" value="ECO:0007669"/>
    <property type="project" value="InterPro"/>
</dbReference>
<evidence type="ECO:0000256" key="6">
    <source>
        <dbReference type="SAM" id="Phobius"/>
    </source>
</evidence>
<evidence type="ECO:0000256" key="1">
    <source>
        <dbReference type="ARBA" id="ARBA00004236"/>
    </source>
</evidence>
<organism evidence="7">
    <name type="scientific">Kosmotoga arenicorallina</name>
    <dbReference type="NCBI Taxonomy" id="688066"/>
    <lineage>
        <taxon>Bacteria</taxon>
        <taxon>Thermotogati</taxon>
        <taxon>Thermotogota</taxon>
        <taxon>Thermotogae</taxon>
        <taxon>Kosmotogales</taxon>
        <taxon>Kosmotogaceae</taxon>
        <taxon>Kosmotoga</taxon>
    </lineage>
</organism>
<evidence type="ECO:0000256" key="2">
    <source>
        <dbReference type="ARBA" id="ARBA00022475"/>
    </source>
</evidence>
<gene>
    <name evidence="7" type="ORF">ENL26_00285</name>
</gene>
<protein>
    <recommendedName>
        <fullName evidence="8">Oxaloacetate decarboxylase gamma chain</fullName>
    </recommendedName>
</protein>